<name>A0ABN9XX10_9DINO</name>
<protein>
    <submittedName>
        <fullName evidence="3">Uncharacterized protein</fullName>
    </submittedName>
</protein>
<dbReference type="EMBL" id="CAUYUJ010021155">
    <property type="protein sequence ID" value="CAK0903015.1"/>
    <property type="molecule type" value="Genomic_DNA"/>
</dbReference>
<feature type="transmembrane region" description="Helical" evidence="1">
    <location>
        <begin position="20"/>
        <end position="37"/>
    </location>
</feature>
<keyword evidence="4" id="KW-1185">Reference proteome</keyword>
<evidence type="ECO:0000313" key="4">
    <source>
        <dbReference type="Proteomes" id="UP001189429"/>
    </source>
</evidence>
<dbReference type="EMBL" id="CAUYUJ010020102">
    <property type="protein sequence ID" value="CAK0895883.1"/>
    <property type="molecule type" value="Genomic_DNA"/>
</dbReference>
<keyword evidence="1" id="KW-1133">Transmembrane helix</keyword>
<sequence length="102" mass="12074">MRRKLWQMIVIQEIVPSSTGTELLFSFLFLFLIFSFYDQKEETKEKKSNSMCPWINEGTVGPRDLAFHFLGLMRSHLQDEIKPQEIKKGKTLIWAHRQTVKT</sequence>
<reference evidence="3" key="1">
    <citation type="submission" date="2023-10" db="EMBL/GenBank/DDBJ databases">
        <authorList>
            <person name="Chen Y."/>
            <person name="Shah S."/>
            <person name="Dougan E. K."/>
            <person name="Thang M."/>
            <person name="Chan C."/>
        </authorList>
    </citation>
    <scope>NUCLEOTIDE SEQUENCE [LARGE SCALE GENOMIC DNA]</scope>
</reference>
<organism evidence="3 4">
    <name type="scientific">Prorocentrum cordatum</name>
    <dbReference type="NCBI Taxonomy" id="2364126"/>
    <lineage>
        <taxon>Eukaryota</taxon>
        <taxon>Sar</taxon>
        <taxon>Alveolata</taxon>
        <taxon>Dinophyceae</taxon>
        <taxon>Prorocentrales</taxon>
        <taxon>Prorocentraceae</taxon>
        <taxon>Prorocentrum</taxon>
    </lineage>
</organism>
<gene>
    <name evidence="2" type="ORF">PCOR1329_LOCUS74485</name>
    <name evidence="3" type="ORF">PCOR1329_LOCUS79443</name>
</gene>
<evidence type="ECO:0000313" key="2">
    <source>
        <dbReference type="EMBL" id="CAK0895883.1"/>
    </source>
</evidence>
<evidence type="ECO:0000256" key="1">
    <source>
        <dbReference type="SAM" id="Phobius"/>
    </source>
</evidence>
<keyword evidence="1" id="KW-0812">Transmembrane</keyword>
<evidence type="ECO:0000313" key="3">
    <source>
        <dbReference type="EMBL" id="CAK0903015.1"/>
    </source>
</evidence>
<proteinExistence type="predicted"/>
<comment type="caution">
    <text evidence="3">The sequence shown here is derived from an EMBL/GenBank/DDBJ whole genome shotgun (WGS) entry which is preliminary data.</text>
</comment>
<accession>A0ABN9XX10</accession>
<dbReference type="Proteomes" id="UP001189429">
    <property type="component" value="Unassembled WGS sequence"/>
</dbReference>
<keyword evidence="1" id="KW-0472">Membrane</keyword>